<evidence type="ECO:0000259" key="2">
    <source>
        <dbReference type="Pfam" id="PF03816"/>
    </source>
</evidence>
<dbReference type="eggNOG" id="COG1316">
    <property type="taxonomic scope" value="Bacteria"/>
</dbReference>
<dbReference type="Gene3D" id="3.40.630.190">
    <property type="entry name" value="LCP protein"/>
    <property type="match status" value="1"/>
</dbReference>
<evidence type="ECO:0000313" key="3">
    <source>
        <dbReference type="EMBL" id="ADH62667.1"/>
    </source>
</evidence>
<dbReference type="PANTHER" id="PTHR33392">
    <property type="entry name" value="POLYISOPRENYL-TEICHOIC ACID--PEPTIDOGLYCAN TEICHOIC ACID TRANSFERASE TAGU"/>
    <property type="match status" value="1"/>
</dbReference>
<protein>
    <submittedName>
        <fullName evidence="3">Cell envelope-related transcriptional attenuator</fullName>
    </submittedName>
</protein>
<dbReference type="STRING" id="526227.Mesil_0754"/>
<dbReference type="Pfam" id="PF03816">
    <property type="entry name" value="LytR_cpsA_psr"/>
    <property type="match status" value="1"/>
</dbReference>
<name>D7BBA7_ALLS1</name>
<feature type="domain" description="Cell envelope-related transcriptional attenuator" evidence="2">
    <location>
        <begin position="69"/>
        <end position="213"/>
    </location>
</feature>
<dbReference type="InterPro" id="IPR004474">
    <property type="entry name" value="LytR_CpsA_psr"/>
</dbReference>
<dbReference type="NCBIfam" id="TIGR00350">
    <property type="entry name" value="lytR_cpsA_psr"/>
    <property type="match status" value="1"/>
</dbReference>
<dbReference type="RefSeq" id="WP_013157256.1">
    <property type="nucleotide sequence ID" value="NC_014212.1"/>
</dbReference>
<comment type="similarity">
    <text evidence="1">Belongs to the LytR/CpsA/Psr (LCP) family.</text>
</comment>
<dbReference type="KEGG" id="msv:Mesil_0754"/>
<organism evidence="3 4">
    <name type="scientific">Allomeiothermus silvanus (strain ATCC 700542 / DSM 9946 / NBRC 106475 / NCIMB 13440 / VI-R2)</name>
    <name type="common">Thermus silvanus</name>
    <dbReference type="NCBI Taxonomy" id="526227"/>
    <lineage>
        <taxon>Bacteria</taxon>
        <taxon>Thermotogati</taxon>
        <taxon>Deinococcota</taxon>
        <taxon>Deinococci</taxon>
        <taxon>Thermales</taxon>
        <taxon>Thermaceae</taxon>
        <taxon>Allomeiothermus</taxon>
    </lineage>
</organism>
<dbReference type="HOGENOM" id="CLU_016455_5_1_0"/>
<dbReference type="InterPro" id="IPR050922">
    <property type="entry name" value="LytR/CpsA/Psr_CW_biosynth"/>
</dbReference>
<dbReference type="EMBL" id="CP002042">
    <property type="protein sequence ID" value="ADH62667.1"/>
    <property type="molecule type" value="Genomic_DNA"/>
</dbReference>
<dbReference type="PANTHER" id="PTHR33392:SF6">
    <property type="entry name" value="POLYISOPRENYL-TEICHOIC ACID--PEPTIDOGLYCAN TEICHOIC ACID TRANSFERASE TAGU"/>
    <property type="match status" value="1"/>
</dbReference>
<accession>D7BBA7</accession>
<reference evidence="3 4" key="1">
    <citation type="journal article" date="2010" name="Stand. Genomic Sci.">
        <title>Complete genome sequence of Meiothermus silvanus type strain (VI-R2).</title>
        <authorList>
            <person name="Sikorski J."/>
            <person name="Tindall B.J."/>
            <person name="Lowry S."/>
            <person name="Lucas S."/>
            <person name="Nolan M."/>
            <person name="Copeland A."/>
            <person name="Glavina Del Rio T."/>
            <person name="Tice H."/>
            <person name="Cheng J.F."/>
            <person name="Han C."/>
            <person name="Pitluck S."/>
            <person name="Liolios K."/>
            <person name="Ivanova N."/>
            <person name="Mavromatis K."/>
            <person name="Mikhailova N."/>
            <person name="Pati A."/>
            <person name="Goodwin L."/>
            <person name="Chen A."/>
            <person name="Palaniappan K."/>
            <person name="Land M."/>
            <person name="Hauser L."/>
            <person name="Chang Y.J."/>
            <person name="Jeffries C.D."/>
            <person name="Rohde M."/>
            <person name="Goker M."/>
            <person name="Woyke T."/>
            <person name="Bristow J."/>
            <person name="Eisen J.A."/>
            <person name="Markowitz V."/>
            <person name="Hugenholtz P."/>
            <person name="Kyrpides N.C."/>
            <person name="Klenk H.P."/>
            <person name="Lapidus A."/>
        </authorList>
    </citation>
    <scope>NUCLEOTIDE SEQUENCE [LARGE SCALE GENOMIC DNA]</scope>
    <source>
        <strain evidence="4">ATCC 700542 / DSM 9946 / VI-R2</strain>
    </source>
</reference>
<gene>
    <name evidence="3" type="ordered locus">Mesil_0754</name>
</gene>
<evidence type="ECO:0000256" key="1">
    <source>
        <dbReference type="ARBA" id="ARBA00006068"/>
    </source>
</evidence>
<sequence>MRPRISLLLLGLALLALAGVLALTPPKGELRSGESAAYRVGPLPEMSLVVAARDTEYCGYHTACGPGKRTDTILYVHVRGSEAEILAIPRDLLVTYQGVSGRVNAIYGRLGADGLRRAVEELLGVPVEHYLILTFDSVMKLVDAVDGIEVDLPEPMRYTDRAAGLFIDFPAGRVKMDGKDAVKYMRFRHDASGDYTRLDRIKGVLSQVTQKAQSPRYWPRLPGVAQEIWRQIETDLNLQEALAFLPYVRGLTLRAASLPTYEEGNYLLSNPEERRGFVQSFLGLVKPHPRPEGVAKGDTGLAGNLGDAGTQISADIPPEGRVLLVDQGGRSEGKRWLEGFSQMALPEPELREEDVGLEPGVYIRSAALAGDRASQELQAGRYYSDLLHLPLISRFRPVVEGYDAVVVVGSPLPQDDGQR</sequence>
<keyword evidence="4" id="KW-1185">Reference proteome</keyword>
<dbReference type="AlphaFoldDB" id="D7BBA7"/>
<proteinExistence type="inferred from homology"/>
<dbReference type="Proteomes" id="UP000001916">
    <property type="component" value="Chromosome"/>
</dbReference>
<evidence type="ECO:0000313" key="4">
    <source>
        <dbReference type="Proteomes" id="UP000001916"/>
    </source>
</evidence>
<dbReference type="OrthoDB" id="27330at2"/>